<name>A0A8T0FI55_ARGBR</name>
<keyword evidence="2" id="KW-1185">Reference proteome</keyword>
<dbReference type="EMBL" id="JABXBU010000011">
    <property type="protein sequence ID" value="KAF8790937.1"/>
    <property type="molecule type" value="Genomic_DNA"/>
</dbReference>
<reference evidence="1" key="1">
    <citation type="journal article" date="2020" name="bioRxiv">
        <title>Chromosome-level reference genome of the European wasp spider Argiope bruennichi: a resource for studies on range expansion and evolutionary adaptation.</title>
        <authorList>
            <person name="Sheffer M.M."/>
            <person name="Hoppe A."/>
            <person name="Krehenwinkel H."/>
            <person name="Uhl G."/>
            <person name="Kuss A.W."/>
            <person name="Jensen L."/>
            <person name="Jensen C."/>
            <person name="Gillespie R.G."/>
            <person name="Hoff K.J."/>
            <person name="Prost S."/>
        </authorList>
    </citation>
    <scope>NUCLEOTIDE SEQUENCE</scope>
</reference>
<dbReference type="AlphaFoldDB" id="A0A8T0FI55"/>
<comment type="caution">
    <text evidence="1">The sequence shown here is derived from an EMBL/GenBank/DDBJ whole genome shotgun (WGS) entry which is preliminary data.</text>
</comment>
<accession>A0A8T0FI55</accession>
<evidence type="ECO:0000313" key="2">
    <source>
        <dbReference type="Proteomes" id="UP000807504"/>
    </source>
</evidence>
<evidence type="ECO:0000313" key="1">
    <source>
        <dbReference type="EMBL" id="KAF8790937.1"/>
    </source>
</evidence>
<gene>
    <name evidence="1" type="ORF">HNY73_005879</name>
</gene>
<dbReference type="Proteomes" id="UP000807504">
    <property type="component" value="Unassembled WGS sequence"/>
</dbReference>
<organism evidence="1 2">
    <name type="scientific">Argiope bruennichi</name>
    <name type="common">Wasp spider</name>
    <name type="synonym">Aranea bruennichi</name>
    <dbReference type="NCBI Taxonomy" id="94029"/>
    <lineage>
        <taxon>Eukaryota</taxon>
        <taxon>Metazoa</taxon>
        <taxon>Ecdysozoa</taxon>
        <taxon>Arthropoda</taxon>
        <taxon>Chelicerata</taxon>
        <taxon>Arachnida</taxon>
        <taxon>Araneae</taxon>
        <taxon>Araneomorphae</taxon>
        <taxon>Entelegynae</taxon>
        <taxon>Araneoidea</taxon>
        <taxon>Araneidae</taxon>
        <taxon>Argiope</taxon>
    </lineage>
</organism>
<reference evidence="1" key="2">
    <citation type="submission" date="2020-06" db="EMBL/GenBank/DDBJ databases">
        <authorList>
            <person name="Sheffer M."/>
        </authorList>
    </citation>
    <scope>NUCLEOTIDE SEQUENCE</scope>
</reference>
<proteinExistence type="predicted"/>
<protein>
    <submittedName>
        <fullName evidence="1">Uncharacterized protein</fullName>
    </submittedName>
</protein>
<sequence length="153" mass="17582">MPCFVVGTGTTEKVDAGSAMGDRAFYFSVRWGSDWLVVAGPFRRPLCNDYQEWARGECWDRLTWTIWNIRQSLQCLLSINVFIVEYQELSTDLADEIHCHRNSKDLLSLRHQELSTGLREESYWLLDPKASQAFQGCITRNCLVFSIVIGDIP</sequence>